<accession>A0ABP6SXI5</accession>
<dbReference type="EMBL" id="BAAAYN010000017">
    <property type="protein sequence ID" value="GAA3386800.1"/>
    <property type="molecule type" value="Genomic_DNA"/>
</dbReference>
<evidence type="ECO:0000313" key="2">
    <source>
        <dbReference type="EMBL" id="GAA3386800.1"/>
    </source>
</evidence>
<evidence type="ECO:0000313" key="3">
    <source>
        <dbReference type="Proteomes" id="UP001501676"/>
    </source>
</evidence>
<organism evidence="2 3">
    <name type="scientific">Cryptosporangium minutisporangium</name>
    <dbReference type="NCBI Taxonomy" id="113569"/>
    <lineage>
        <taxon>Bacteria</taxon>
        <taxon>Bacillati</taxon>
        <taxon>Actinomycetota</taxon>
        <taxon>Actinomycetes</taxon>
        <taxon>Cryptosporangiales</taxon>
        <taxon>Cryptosporangiaceae</taxon>
        <taxon>Cryptosporangium</taxon>
    </lineage>
</organism>
<reference evidence="3" key="1">
    <citation type="journal article" date="2019" name="Int. J. Syst. Evol. Microbiol.">
        <title>The Global Catalogue of Microorganisms (GCM) 10K type strain sequencing project: providing services to taxonomists for standard genome sequencing and annotation.</title>
        <authorList>
            <consortium name="The Broad Institute Genomics Platform"/>
            <consortium name="The Broad Institute Genome Sequencing Center for Infectious Disease"/>
            <person name="Wu L."/>
            <person name="Ma J."/>
        </authorList>
    </citation>
    <scope>NUCLEOTIDE SEQUENCE [LARGE SCALE GENOMIC DNA]</scope>
    <source>
        <strain evidence="3">JCM 9458</strain>
    </source>
</reference>
<name>A0ABP6SXI5_9ACTN</name>
<proteinExistence type="predicted"/>
<dbReference type="Proteomes" id="UP001501676">
    <property type="component" value="Unassembled WGS sequence"/>
</dbReference>
<gene>
    <name evidence="2" type="ORF">GCM10020369_26870</name>
</gene>
<feature type="region of interest" description="Disordered" evidence="1">
    <location>
        <begin position="1"/>
        <end position="27"/>
    </location>
</feature>
<evidence type="ECO:0000256" key="1">
    <source>
        <dbReference type="SAM" id="MobiDB-lite"/>
    </source>
</evidence>
<protein>
    <submittedName>
        <fullName evidence="2">Uncharacterized protein</fullName>
    </submittedName>
</protein>
<keyword evidence="3" id="KW-1185">Reference proteome</keyword>
<comment type="caution">
    <text evidence="2">The sequence shown here is derived from an EMBL/GenBank/DDBJ whole genome shotgun (WGS) entry which is preliminary data.</text>
</comment>
<sequence>MLLSRPWAVGAHPDNATPPVSVLRSSRQLKRRQARAVVFTTDLEPAQGGLAVEREAAANH</sequence>